<organism evidence="5 6">
    <name type="scientific">Roseiflexus castenholzii (strain DSM 13941 / HLO8)</name>
    <dbReference type="NCBI Taxonomy" id="383372"/>
    <lineage>
        <taxon>Bacteria</taxon>
        <taxon>Bacillati</taxon>
        <taxon>Chloroflexota</taxon>
        <taxon>Chloroflexia</taxon>
        <taxon>Chloroflexales</taxon>
        <taxon>Roseiflexineae</taxon>
        <taxon>Roseiflexaceae</taxon>
        <taxon>Roseiflexus</taxon>
    </lineage>
</organism>
<dbReference type="EMBL" id="CP000804">
    <property type="protein sequence ID" value="ABU58380.1"/>
    <property type="molecule type" value="Genomic_DNA"/>
</dbReference>
<evidence type="ECO:0008006" key="7">
    <source>
        <dbReference type="Google" id="ProtNLM"/>
    </source>
</evidence>
<dbReference type="KEGG" id="rca:Rcas_2297"/>
<dbReference type="RefSeq" id="WP_012120804.1">
    <property type="nucleotide sequence ID" value="NC_009767.1"/>
</dbReference>
<dbReference type="InterPro" id="IPR013785">
    <property type="entry name" value="Aldolase_TIM"/>
</dbReference>
<dbReference type="Proteomes" id="UP000000263">
    <property type="component" value="Chromosome"/>
</dbReference>
<comment type="cofactor">
    <cofactor evidence="1">
        <name>Zn(2+)</name>
        <dbReference type="ChEBI" id="CHEBI:29105"/>
    </cofactor>
</comment>
<evidence type="ECO:0000313" key="5">
    <source>
        <dbReference type="EMBL" id="ABU58380.1"/>
    </source>
</evidence>
<evidence type="ECO:0000256" key="1">
    <source>
        <dbReference type="ARBA" id="ARBA00001947"/>
    </source>
</evidence>
<dbReference type="OrthoDB" id="63399at2"/>
<keyword evidence="6" id="KW-1185">Reference proteome</keyword>
<dbReference type="GO" id="GO:0043720">
    <property type="term" value="F:3-keto-5-aminohexanoate cleavage activity"/>
    <property type="evidence" value="ECO:0007669"/>
    <property type="project" value="InterPro"/>
</dbReference>
<dbReference type="GO" id="GO:0046872">
    <property type="term" value="F:metal ion binding"/>
    <property type="evidence" value="ECO:0007669"/>
    <property type="project" value="UniProtKB-KW"/>
</dbReference>
<name>A7NLI9_ROSCS</name>
<dbReference type="HOGENOM" id="CLU_065536_1_0_0"/>
<reference evidence="5 6" key="1">
    <citation type="submission" date="2007-08" db="EMBL/GenBank/DDBJ databases">
        <title>Complete sequence of Roseiflexus castenholzii DSM 13941.</title>
        <authorList>
            <consortium name="US DOE Joint Genome Institute"/>
            <person name="Copeland A."/>
            <person name="Lucas S."/>
            <person name="Lapidus A."/>
            <person name="Barry K."/>
            <person name="Glavina del Rio T."/>
            <person name="Dalin E."/>
            <person name="Tice H."/>
            <person name="Pitluck S."/>
            <person name="Thompson L.S."/>
            <person name="Brettin T."/>
            <person name="Bruce D."/>
            <person name="Detter J.C."/>
            <person name="Han C."/>
            <person name="Tapia R."/>
            <person name="Schmutz J."/>
            <person name="Larimer F."/>
            <person name="Land M."/>
            <person name="Hauser L."/>
            <person name="Kyrpides N."/>
            <person name="Mikhailova N."/>
            <person name="Bryant D.A."/>
            <person name="Hanada S."/>
            <person name="Tsukatani Y."/>
            <person name="Richardson P."/>
        </authorList>
    </citation>
    <scope>NUCLEOTIDE SEQUENCE [LARGE SCALE GENOMIC DNA]</scope>
    <source>
        <strain evidence="6">DSM 13941 / HLO8</strain>
    </source>
</reference>
<dbReference type="eggNOG" id="COG3246">
    <property type="taxonomic scope" value="Bacteria"/>
</dbReference>
<accession>A7NLI9</accession>
<dbReference type="Gene3D" id="3.20.20.70">
    <property type="entry name" value="Aldolase class I"/>
    <property type="match status" value="1"/>
</dbReference>
<dbReference type="Pfam" id="PF05853">
    <property type="entry name" value="BKACE"/>
    <property type="match status" value="1"/>
</dbReference>
<gene>
    <name evidence="5" type="ordered locus">Rcas_2297</name>
</gene>
<keyword evidence="2" id="KW-0808">Transferase</keyword>
<proteinExistence type="predicted"/>
<evidence type="ECO:0000256" key="3">
    <source>
        <dbReference type="ARBA" id="ARBA00022723"/>
    </source>
</evidence>
<evidence type="ECO:0000256" key="4">
    <source>
        <dbReference type="ARBA" id="ARBA00022833"/>
    </source>
</evidence>
<dbReference type="AlphaFoldDB" id="A7NLI9"/>
<sequence>MNKVIITAALTGAVTVPTQTPYLPYTIEQLAEDAEQCARAGAAIIHIHARNPANGAPSSDMELFGEILQAIKARTDAVICTTTGGGVGMTPSDRVRVVPMWQPELATCNMGSMNFSVHPAARRFSDSDYKFPWEKQWLLGSEDFIFPNTFASIKHFLIEMKKTNTRPEFEIYDVGHLYNLDFMVREGLVEKPIWLQFVMGVLGGIRATLYDLTHLLDTANRLFGPENYHWSVIGVGYPQQFHMCTAALMLGGHARVGLEDNIFVSRGKLGRNHELVEKIVRIAAEFDREPATPDEVRAFLNLKGKDQVGF</sequence>
<dbReference type="InterPro" id="IPR008567">
    <property type="entry name" value="BKACE"/>
</dbReference>
<keyword evidence="4" id="KW-0862">Zinc</keyword>
<dbReference type="STRING" id="383372.Rcas_2297"/>
<keyword evidence="3" id="KW-0479">Metal-binding</keyword>
<dbReference type="PANTHER" id="PTHR37418:SF2">
    <property type="entry name" value="3-KETO-5-AMINOHEXANOATE CLEAVAGE ENZYME"/>
    <property type="match status" value="1"/>
</dbReference>
<evidence type="ECO:0000256" key="2">
    <source>
        <dbReference type="ARBA" id="ARBA00022679"/>
    </source>
</evidence>
<protein>
    <recommendedName>
        <fullName evidence="7">3-keto-5-aminohexanoate cleavage enzyme</fullName>
    </recommendedName>
</protein>
<dbReference type="PANTHER" id="PTHR37418">
    <property type="entry name" value="3-KETO-5-AMINOHEXANOATE CLEAVAGE ENZYME-RELATED"/>
    <property type="match status" value="1"/>
</dbReference>
<evidence type="ECO:0000313" key="6">
    <source>
        <dbReference type="Proteomes" id="UP000000263"/>
    </source>
</evidence>